<feature type="transmembrane region" description="Helical" evidence="1">
    <location>
        <begin position="20"/>
        <end position="39"/>
    </location>
</feature>
<feature type="transmembrane region" description="Helical" evidence="1">
    <location>
        <begin position="51"/>
        <end position="68"/>
    </location>
</feature>
<name>A0A4R6J254_9BACT</name>
<protein>
    <recommendedName>
        <fullName evidence="4">YcxB-like protein</fullName>
    </recommendedName>
</protein>
<comment type="caution">
    <text evidence="2">The sequence shown here is derived from an EMBL/GenBank/DDBJ whole genome shotgun (WGS) entry which is preliminary data.</text>
</comment>
<sequence length="172" mass="20126">MPDAKTYTAYYKRVPLSGWFYVEVFLLFVMLIGIAYNFVMIFSGNGERRDWFSFVHIFLLISVSIRVVKRYRKSKINHCFVTVDDAGISWLLPVESYKAKEKQIIAWMDIKKVIIGEEGITIRYTSTYFTDSIPFATISTEDKQQLFSALRTQLKERVIVFEDRMIASMRVA</sequence>
<evidence type="ECO:0000256" key="1">
    <source>
        <dbReference type="SAM" id="Phobius"/>
    </source>
</evidence>
<dbReference type="RefSeq" id="WP_133473579.1">
    <property type="nucleotide sequence ID" value="NZ_SNWP01000010.1"/>
</dbReference>
<keyword evidence="3" id="KW-1185">Reference proteome</keyword>
<keyword evidence="1" id="KW-0812">Transmembrane</keyword>
<accession>A0A4R6J254</accession>
<keyword evidence="1" id="KW-1133">Transmembrane helix</keyword>
<keyword evidence="1" id="KW-0472">Membrane</keyword>
<evidence type="ECO:0008006" key="4">
    <source>
        <dbReference type="Google" id="ProtNLM"/>
    </source>
</evidence>
<dbReference type="AlphaFoldDB" id="A0A4R6J254"/>
<dbReference type="EMBL" id="SNWP01000010">
    <property type="protein sequence ID" value="TDO28967.1"/>
    <property type="molecule type" value="Genomic_DNA"/>
</dbReference>
<reference evidence="2 3" key="1">
    <citation type="submission" date="2019-03" db="EMBL/GenBank/DDBJ databases">
        <title>Genomic Encyclopedia of Archaeal and Bacterial Type Strains, Phase II (KMG-II): from individual species to whole genera.</title>
        <authorList>
            <person name="Goeker M."/>
        </authorList>
    </citation>
    <scope>NUCLEOTIDE SEQUENCE [LARGE SCALE GENOMIC DNA]</scope>
    <source>
        <strain evidence="2 3">DSM 28323</strain>
    </source>
</reference>
<organism evidence="2 3">
    <name type="scientific">Sediminibacterium goheungense</name>
    <dbReference type="NCBI Taxonomy" id="1086393"/>
    <lineage>
        <taxon>Bacteria</taxon>
        <taxon>Pseudomonadati</taxon>
        <taxon>Bacteroidota</taxon>
        <taxon>Chitinophagia</taxon>
        <taxon>Chitinophagales</taxon>
        <taxon>Chitinophagaceae</taxon>
        <taxon>Sediminibacterium</taxon>
    </lineage>
</organism>
<evidence type="ECO:0000313" key="3">
    <source>
        <dbReference type="Proteomes" id="UP000295741"/>
    </source>
</evidence>
<proteinExistence type="predicted"/>
<evidence type="ECO:0000313" key="2">
    <source>
        <dbReference type="EMBL" id="TDO28967.1"/>
    </source>
</evidence>
<dbReference type="Proteomes" id="UP000295741">
    <property type="component" value="Unassembled WGS sequence"/>
</dbReference>
<gene>
    <name evidence="2" type="ORF">BC659_1049</name>
</gene>